<dbReference type="AlphaFoldDB" id="A0AB38YH07"/>
<evidence type="ECO:0000256" key="1">
    <source>
        <dbReference type="SAM" id="SignalP"/>
    </source>
</evidence>
<keyword evidence="1" id="KW-0732">Signal</keyword>
<protein>
    <recommendedName>
        <fullName evidence="3">DUF1311 domain-containing protein</fullName>
    </recommendedName>
</protein>
<dbReference type="RefSeq" id="WP_304995896.1">
    <property type="nucleotide sequence ID" value="NZ_CP101717.1"/>
</dbReference>
<sequence length="162" mass="18056">MMRILLFAVVISASTLGNVYAENDSYWCEKSVNNPDLVGVRGESNSVLCDIEKAEQAYANLREHIATYLSMLAMQEPDPGDELGFVRCSTSSNQILDLLENKRRAYEQYVAAECNLVEFCDTYCGSGVSHCESYYIVEFMEKFSTGVQTRSCNIPAPSITSN</sequence>
<feature type="signal peptide" evidence="1">
    <location>
        <begin position="1"/>
        <end position="21"/>
    </location>
</feature>
<proteinExistence type="predicted"/>
<gene>
    <name evidence="2" type="ORF">NFC81_02155</name>
</gene>
<reference evidence="2" key="1">
    <citation type="submission" date="2022-07" db="EMBL/GenBank/DDBJ databases">
        <title>Complete genome sequence of Salinispirillum sp. LH10-3-1 capable of multiple carbohydrate inversion isolated from a soda lake.</title>
        <authorList>
            <person name="Liu J."/>
            <person name="Zhai Y."/>
            <person name="Zhang H."/>
            <person name="Yang H."/>
            <person name="Qu J."/>
            <person name="Li J."/>
        </authorList>
    </citation>
    <scope>NUCLEOTIDE SEQUENCE</scope>
    <source>
        <strain evidence="2">LH 10-3-1</strain>
    </source>
</reference>
<accession>A0AB38YH07</accession>
<name>A0AB38YH07_9GAMM</name>
<evidence type="ECO:0008006" key="3">
    <source>
        <dbReference type="Google" id="ProtNLM"/>
    </source>
</evidence>
<organism evidence="2">
    <name type="scientific">Salinispirillum sp. LH 10-3-1</name>
    <dbReference type="NCBI Taxonomy" id="2952525"/>
    <lineage>
        <taxon>Bacteria</taxon>
        <taxon>Pseudomonadati</taxon>
        <taxon>Pseudomonadota</taxon>
        <taxon>Gammaproteobacteria</taxon>
        <taxon>Oceanospirillales</taxon>
        <taxon>Saccharospirillaceae</taxon>
        <taxon>Salinispirillum</taxon>
    </lineage>
</organism>
<evidence type="ECO:0000313" key="2">
    <source>
        <dbReference type="EMBL" id="WLD58610.1"/>
    </source>
</evidence>
<feature type="chain" id="PRO_5044319876" description="DUF1311 domain-containing protein" evidence="1">
    <location>
        <begin position="22"/>
        <end position="162"/>
    </location>
</feature>
<dbReference type="EMBL" id="CP101717">
    <property type="protein sequence ID" value="WLD58610.1"/>
    <property type="molecule type" value="Genomic_DNA"/>
</dbReference>